<dbReference type="PANTHER" id="PTHR21183">
    <property type="entry name" value="RIBOSOMAL PROTEIN L47, MITOCHONDRIAL-RELATED"/>
    <property type="match status" value="1"/>
</dbReference>
<comment type="similarity">
    <text evidence="2">Belongs to the universal ribosomal protein uL29 family.</text>
</comment>
<feature type="compositionally biased region" description="Basic residues" evidence="8">
    <location>
        <begin position="68"/>
        <end position="80"/>
    </location>
</feature>
<dbReference type="EMBL" id="BAAFGZ010000019">
    <property type="protein sequence ID" value="GAB0132541.1"/>
    <property type="molecule type" value="Genomic_DNA"/>
</dbReference>
<evidence type="ECO:0000256" key="7">
    <source>
        <dbReference type="ARBA" id="ARBA00035399"/>
    </source>
</evidence>
<evidence type="ECO:0000256" key="6">
    <source>
        <dbReference type="ARBA" id="ARBA00035289"/>
    </source>
</evidence>
<protein>
    <recommendedName>
        <fullName evidence="6">Large ribosomal subunit protein uL29m</fullName>
    </recommendedName>
    <alternativeName>
        <fullName evidence="7">54S ribosomal protein L4, mitochondrial</fullName>
    </alternativeName>
</protein>
<dbReference type="InterPro" id="IPR038340">
    <property type="entry name" value="MRP-L47_sf"/>
</dbReference>
<dbReference type="Pfam" id="PF06984">
    <property type="entry name" value="MRP-L47"/>
    <property type="match status" value="1"/>
</dbReference>
<evidence type="ECO:0000256" key="1">
    <source>
        <dbReference type="ARBA" id="ARBA00004173"/>
    </source>
</evidence>
<feature type="region of interest" description="Disordered" evidence="8">
    <location>
        <begin position="229"/>
        <end position="274"/>
    </location>
</feature>
<evidence type="ECO:0000313" key="10">
    <source>
        <dbReference type="Proteomes" id="UP001562357"/>
    </source>
</evidence>
<name>A0ABQ0CGJ4_9HYPO</name>
<evidence type="ECO:0000256" key="5">
    <source>
        <dbReference type="ARBA" id="ARBA00023274"/>
    </source>
</evidence>
<keyword evidence="10" id="KW-1185">Reference proteome</keyword>
<gene>
    <name evidence="9" type="primary">g974</name>
    <name evidence="9" type="ORF">EsDP_00000974</name>
</gene>
<reference evidence="10" key="1">
    <citation type="submission" date="2024-06" db="EMBL/GenBank/DDBJ databases">
        <title>Draft Genome Sequences of Epichloe bromicola Strains Isolated from Elymus ciliaris.</title>
        <authorList>
            <consortium name="Epichloe bromicola genome sequencing consortium"/>
            <person name="Miura A."/>
            <person name="Imano S."/>
            <person name="Ashida A."/>
            <person name="Sato I."/>
            <person name="Chiba S."/>
            <person name="Tanaka A."/>
            <person name="Camagna M."/>
            <person name="Takemoto D."/>
        </authorList>
    </citation>
    <scope>NUCLEOTIDE SEQUENCE [LARGE SCALE GENOMIC DNA]</scope>
    <source>
        <strain evidence="10">DP</strain>
    </source>
</reference>
<keyword evidence="5" id="KW-0687">Ribonucleoprotein</keyword>
<evidence type="ECO:0000313" key="9">
    <source>
        <dbReference type="EMBL" id="GAB0132541.1"/>
    </source>
</evidence>
<comment type="subcellular location">
    <subcellularLocation>
        <location evidence="1">Mitochondrion</location>
    </subcellularLocation>
</comment>
<evidence type="ECO:0000256" key="3">
    <source>
        <dbReference type="ARBA" id="ARBA00022980"/>
    </source>
</evidence>
<keyword evidence="3" id="KW-0689">Ribosomal protein</keyword>
<proteinExistence type="inferred from homology"/>
<accession>A0ABQ0CGJ4</accession>
<dbReference type="Proteomes" id="UP001562357">
    <property type="component" value="Unassembled WGS sequence"/>
</dbReference>
<evidence type="ECO:0000256" key="4">
    <source>
        <dbReference type="ARBA" id="ARBA00023128"/>
    </source>
</evidence>
<dbReference type="Gene3D" id="6.10.330.20">
    <property type="match status" value="1"/>
</dbReference>
<sequence length="274" mass="31227">MAGSLHWRELTKIRNIGITIVVPRKTMASPSAPRVSAGFLSRIGSRHTSSVLRRAPIRATFSTTAQQCKRKTKDNNKKRGVSSLYGSGPREHLSMSDVPLPKPREFKPKIPVDDSHGLWGFFPEPGKTIWTPKETEEHGRAWTVEELRKKSWEDLHSLWWVCCKERNMLATSKAELKRGKLGFGERELEARDEEVMRTMRAVKHALTERYYTWQDAVDVAMSDPEIDMQAEDGQVYKPGAYEEDLDDAQESRTEASTETVVEAETVKPDKELSR</sequence>
<evidence type="ECO:0000256" key="2">
    <source>
        <dbReference type="ARBA" id="ARBA00009254"/>
    </source>
</evidence>
<dbReference type="InterPro" id="IPR010729">
    <property type="entry name" value="Ribosomal_uL29_mit"/>
</dbReference>
<organism evidence="9 10">
    <name type="scientific">Epichloe bromicola</name>
    <dbReference type="NCBI Taxonomy" id="79588"/>
    <lineage>
        <taxon>Eukaryota</taxon>
        <taxon>Fungi</taxon>
        <taxon>Dikarya</taxon>
        <taxon>Ascomycota</taxon>
        <taxon>Pezizomycotina</taxon>
        <taxon>Sordariomycetes</taxon>
        <taxon>Hypocreomycetidae</taxon>
        <taxon>Hypocreales</taxon>
        <taxon>Clavicipitaceae</taxon>
        <taxon>Epichloe</taxon>
    </lineage>
</organism>
<keyword evidence="4" id="KW-0496">Mitochondrion</keyword>
<feature type="compositionally biased region" description="Basic and acidic residues" evidence="8">
    <location>
        <begin position="264"/>
        <end position="274"/>
    </location>
</feature>
<feature type="region of interest" description="Disordered" evidence="8">
    <location>
        <begin position="67"/>
        <end position="102"/>
    </location>
</feature>
<comment type="caution">
    <text evidence="9">The sequence shown here is derived from an EMBL/GenBank/DDBJ whole genome shotgun (WGS) entry which is preliminary data.</text>
</comment>
<dbReference type="PANTHER" id="PTHR21183:SF18">
    <property type="entry name" value="LARGE RIBOSOMAL SUBUNIT PROTEIN UL29M"/>
    <property type="match status" value="1"/>
</dbReference>
<evidence type="ECO:0000256" key="8">
    <source>
        <dbReference type="SAM" id="MobiDB-lite"/>
    </source>
</evidence>